<keyword evidence="5 7" id="KW-0472">Membrane</keyword>
<evidence type="ECO:0000256" key="5">
    <source>
        <dbReference type="ARBA" id="ARBA00023136"/>
    </source>
</evidence>
<dbReference type="EMBL" id="MDYN01000004">
    <property type="protein sequence ID" value="OQD88191.1"/>
    <property type="molecule type" value="Genomic_DNA"/>
</dbReference>
<feature type="region of interest" description="Disordered" evidence="6">
    <location>
        <begin position="1"/>
        <end position="21"/>
    </location>
</feature>
<dbReference type="GO" id="GO:0022857">
    <property type="term" value="F:transmembrane transporter activity"/>
    <property type="evidence" value="ECO:0007669"/>
    <property type="project" value="InterPro"/>
</dbReference>
<comment type="caution">
    <text evidence="8">The sequence shown here is derived from an EMBL/GenBank/DDBJ whole genome shotgun (WGS) entry which is preliminary data.</text>
</comment>
<protein>
    <recommendedName>
        <fullName evidence="10">Major facilitator superfamily (MFS) profile domain-containing protein</fullName>
    </recommendedName>
</protein>
<dbReference type="Proteomes" id="UP000191672">
    <property type="component" value="Unassembled WGS sequence"/>
</dbReference>
<evidence type="ECO:0008006" key="10">
    <source>
        <dbReference type="Google" id="ProtNLM"/>
    </source>
</evidence>
<name>A0A1V6QG48_9EURO</name>
<evidence type="ECO:0000256" key="4">
    <source>
        <dbReference type="ARBA" id="ARBA00022989"/>
    </source>
</evidence>
<dbReference type="SUPFAM" id="SSF103473">
    <property type="entry name" value="MFS general substrate transporter"/>
    <property type="match status" value="1"/>
</dbReference>
<evidence type="ECO:0000313" key="9">
    <source>
        <dbReference type="Proteomes" id="UP000191672"/>
    </source>
</evidence>
<feature type="transmembrane region" description="Helical" evidence="7">
    <location>
        <begin position="251"/>
        <end position="275"/>
    </location>
</feature>
<evidence type="ECO:0000256" key="3">
    <source>
        <dbReference type="ARBA" id="ARBA00022692"/>
    </source>
</evidence>
<proteinExistence type="predicted"/>
<keyword evidence="4 7" id="KW-1133">Transmembrane helix</keyword>
<feature type="transmembrane region" description="Helical" evidence="7">
    <location>
        <begin position="115"/>
        <end position="133"/>
    </location>
</feature>
<dbReference type="InterPro" id="IPR011701">
    <property type="entry name" value="MFS"/>
</dbReference>
<dbReference type="Gene3D" id="1.20.1250.20">
    <property type="entry name" value="MFS general substrate transporter like domains"/>
    <property type="match status" value="3"/>
</dbReference>
<dbReference type="GO" id="GO:0016020">
    <property type="term" value="C:membrane"/>
    <property type="evidence" value="ECO:0007669"/>
    <property type="project" value="UniProtKB-SubCell"/>
</dbReference>
<evidence type="ECO:0000256" key="2">
    <source>
        <dbReference type="ARBA" id="ARBA00022448"/>
    </source>
</evidence>
<dbReference type="AlphaFoldDB" id="A0A1V6QG48"/>
<dbReference type="STRING" id="416450.A0A1V6QG48"/>
<feature type="transmembrane region" description="Helical" evidence="7">
    <location>
        <begin position="145"/>
        <end position="168"/>
    </location>
</feature>
<feature type="transmembrane region" description="Helical" evidence="7">
    <location>
        <begin position="35"/>
        <end position="53"/>
    </location>
</feature>
<keyword evidence="2" id="KW-0813">Transport</keyword>
<evidence type="ECO:0000313" key="8">
    <source>
        <dbReference type="EMBL" id="OQD88191.1"/>
    </source>
</evidence>
<evidence type="ECO:0000256" key="1">
    <source>
        <dbReference type="ARBA" id="ARBA00004141"/>
    </source>
</evidence>
<comment type="subcellular location">
    <subcellularLocation>
        <location evidence="1">Membrane</location>
        <topology evidence="1">Multi-pass membrane protein</topology>
    </subcellularLocation>
</comment>
<evidence type="ECO:0000256" key="6">
    <source>
        <dbReference type="SAM" id="MobiDB-lite"/>
    </source>
</evidence>
<dbReference type="PANTHER" id="PTHR43791">
    <property type="entry name" value="PERMEASE-RELATED"/>
    <property type="match status" value="1"/>
</dbReference>
<feature type="transmembrane region" description="Helical" evidence="7">
    <location>
        <begin position="219"/>
        <end position="245"/>
    </location>
</feature>
<organism evidence="8 9">
    <name type="scientific">Penicillium antarcticum</name>
    <dbReference type="NCBI Taxonomy" id="416450"/>
    <lineage>
        <taxon>Eukaryota</taxon>
        <taxon>Fungi</taxon>
        <taxon>Dikarya</taxon>
        <taxon>Ascomycota</taxon>
        <taxon>Pezizomycotina</taxon>
        <taxon>Eurotiomycetes</taxon>
        <taxon>Eurotiomycetidae</taxon>
        <taxon>Eurotiales</taxon>
        <taxon>Aspergillaceae</taxon>
        <taxon>Penicillium</taxon>
    </lineage>
</organism>
<feature type="transmembrane region" description="Helical" evidence="7">
    <location>
        <begin position="344"/>
        <end position="365"/>
    </location>
</feature>
<dbReference type="InterPro" id="IPR036259">
    <property type="entry name" value="MFS_trans_sf"/>
</dbReference>
<reference evidence="9" key="1">
    <citation type="journal article" date="2017" name="Nat. Microbiol.">
        <title>Global analysis of biosynthetic gene clusters reveals vast potential of secondary metabolite production in Penicillium species.</title>
        <authorList>
            <person name="Nielsen J.C."/>
            <person name="Grijseels S."/>
            <person name="Prigent S."/>
            <person name="Ji B."/>
            <person name="Dainat J."/>
            <person name="Nielsen K.F."/>
            <person name="Frisvad J.C."/>
            <person name="Workman M."/>
            <person name="Nielsen J."/>
        </authorList>
    </citation>
    <scope>NUCLEOTIDE SEQUENCE [LARGE SCALE GENOMIC DNA]</scope>
    <source>
        <strain evidence="9">IBT 31811</strain>
    </source>
</reference>
<feature type="transmembrane region" description="Helical" evidence="7">
    <location>
        <begin position="312"/>
        <end position="332"/>
    </location>
</feature>
<dbReference type="PANTHER" id="PTHR43791:SF47">
    <property type="entry name" value="MAJOR FACILITATOR SUPERFAMILY (MFS) PROFILE DOMAIN-CONTAINING PROTEIN-RELATED"/>
    <property type="match status" value="1"/>
</dbReference>
<dbReference type="Pfam" id="PF07690">
    <property type="entry name" value="MFS_1"/>
    <property type="match status" value="1"/>
</dbReference>
<keyword evidence="3 7" id="KW-0812">Transmembrane</keyword>
<feature type="transmembrane region" description="Helical" evidence="7">
    <location>
        <begin position="73"/>
        <end position="95"/>
    </location>
</feature>
<keyword evidence="9" id="KW-1185">Reference proteome</keyword>
<accession>A0A1V6QG48</accession>
<evidence type="ECO:0000256" key="7">
    <source>
        <dbReference type="SAM" id="Phobius"/>
    </source>
</evidence>
<gene>
    <name evidence="8" type="ORF">PENANT_c004G08694</name>
</gene>
<sequence>MEPKDTTKQAETTGDDFGFTPSEQRSIIHKIDRRLITGLGILFGVSLMDRTNLGNASIAGMQQELKLNVGARYSIVLLIFFIPYVIVQFPSSIVVRKVGARKFLADEVHKRYSSFYLISVIGGSLSGVLAYGFMQMAGLAGLAAWKWIFIMEGILTCVLAVVGFLLLVSFPQDVQKSRNFLSSREIEFVLWRIEQDRQDVEEEPFTLSAFMKPALEWKVWGFAIIFLLVNTVVSYAIAFFLPIILSSKLGFGVGASQALSTPPYFFAGVVMYVEGWLGDKWHLRSPIIIYNSLQTILGLCLLEWVASPGVQYFGIFLVASGSNANIPAVLAWQANNIRGQWKRAFCSASMITCGGTGGIIGAVVYRSQDAPTFFPGVITSIA</sequence>
<feature type="transmembrane region" description="Helical" evidence="7">
    <location>
        <begin position="287"/>
        <end position="306"/>
    </location>
</feature>